<keyword evidence="7" id="KW-1185">Reference proteome</keyword>
<feature type="domain" description="EF-hand" evidence="4">
    <location>
        <begin position="138"/>
        <end position="173"/>
    </location>
</feature>
<dbReference type="AlphaFoldDB" id="A0AB34I968"/>
<gene>
    <name evidence="6" type="ORF">AB1Y20_017122</name>
</gene>
<comment type="caution">
    <text evidence="6">The sequence shown here is derived from an EMBL/GenBank/DDBJ whole genome shotgun (WGS) entry which is preliminary data.</text>
</comment>
<feature type="domain" description="EF-hand" evidence="4">
    <location>
        <begin position="62"/>
        <end position="89"/>
    </location>
</feature>
<keyword evidence="2" id="KW-0547">Nucleotide-binding</keyword>
<dbReference type="InterPro" id="IPR011992">
    <property type="entry name" value="EF-hand-dom_pair"/>
</dbReference>
<dbReference type="Pfam" id="PF01504">
    <property type="entry name" value="PIP5K"/>
    <property type="match status" value="1"/>
</dbReference>
<accession>A0AB34I968</accession>
<dbReference type="GO" id="GO:0005509">
    <property type="term" value="F:calcium ion binding"/>
    <property type="evidence" value="ECO:0007669"/>
    <property type="project" value="InterPro"/>
</dbReference>
<keyword evidence="2" id="KW-0418">Kinase</keyword>
<dbReference type="CDD" id="cd00139">
    <property type="entry name" value="PIPKc"/>
    <property type="match status" value="1"/>
</dbReference>
<dbReference type="InterPro" id="IPR023610">
    <property type="entry name" value="PInositol-4/5-P-5/4-kinase"/>
</dbReference>
<evidence type="ECO:0000313" key="6">
    <source>
        <dbReference type="EMBL" id="KAL1495262.1"/>
    </source>
</evidence>
<feature type="region of interest" description="Disordered" evidence="3">
    <location>
        <begin position="184"/>
        <end position="216"/>
    </location>
</feature>
<dbReference type="PANTHER" id="PTHR23086">
    <property type="entry name" value="PHOSPHATIDYLINOSITOL-4-PHOSPHATE 5-KINASE"/>
    <property type="match status" value="1"/>
</dbReference>
<dbReference type="PROSITE" id="PS51455">
    <property type="entry name" value="PIPK"/>
    <property type="match status" value="1"/>
</dbReference>
<dbReference type="Pfam" id="PF13499">
    <property type="entry name" value="EF-hand_7"/>
    <property type="match status" value="1"/>
</dbReference>
<dbReference type="PROSITE" id="PS50222">
    <property type="entry name" value="EF_HAND_2"/>
    <property type="match status" value="4"/>
</dbReference>
<dbReference type="SMART" id="SM00054">
    <property type="entry name" value="EFh"/>
    <property type="match status" value="4"/>
</dbReference>
<feature type="domain" description="PIPK" evidence="5">
    <location>
        <begin position="221"/>
        <end position="684"/>
    </location>
</feature>
<evidence type="ECO:0000313" key="7">
    <source>
        <dbReference type="Proteomes" id="UP001515480"/>
    </source>
</evidence>
<evidence type="ECO:0000256" key="3">
    <source>
        <dbReference type="SAM" id="MobiDB-lite"/>
    </source>
</evidence>
<evidence type="ECO:0000256" key="2">
    <source>
        <dbReference type="PROSITE-ProRule" id="PRU00781"/>
    </source>
</evidence>
<dbReference type="PRINTS" id="PR00450">
    <property type="entry name" value="RECOVERIN"/>
</dbReference>
<keyword evidence="1" id="KW-0106">Calcium</keyword>
<evidence type="ECO:0000259" key="4">
    <source>
        <dbReference type="PROSITE" id="PS50222"/>
    </source>
</evidence>
<dbReference type="Gene3D" id="1.10.238.10">
    <property type="entry name" value="EF-hand"/>
    <property type="match status" value="2"/>
</dbReference>
<dbReference type="CDD" id="cd00051">
    <property type="entry name" value="EFh"/>
    <property type="match status" value="2"/>
</dbReference>
<evidence type="ECO:0000259" key="5">
    <source>
        <dbReference type="PROSITE" id="PS51455"/>
    </source>
</evidence>
<sequence length="685" mass="75153">MARSEPSTRRNTLDTGLRDALRDALSHNFSSMDKNGDGALSLAEFREGLGMLGMDADFSSILFNMFEKNADGNIDRREFLAAMAVMLHPDSIEKQIGLAFDAYDLNKDGKLDLFELTNVIRAMNSAIAKMGILDAAGDAEQMAKALFDQMDREGKGFILKSDYLQLASTNPELIKKIGLDNTSANGRKSLQRRKSAINPPRSAEQRRRSRRKKRGTTVTFGHANWEQVVQMMLGIRLSVGHALQEAREPAASASDQLPLPEALYWQVWKTQIPTSSHGAEHSSIPFKDYAPQVFRRIRHIFGVSDREYMLSLGPEQILGELLLGTLGSMSELFSEGKSGSFFYFSNDGNYMIKTIPHRELLSLLRILPDYVAYVSKQSNTLLPRFMGAHRLRLPGTGKVHFVVMANVFSTDRVIHERYDLKGSSLGRTAGAANIAEHPDIVRKDKDLQKPFRIPADAKAALLAQLHADVDFLRRVRTMDYSLLCGITYPAREEAEAASPARPVRVASQARAEPPLPAVDEAPANADPSPANADPSPANADPSPANADPSPANADPSPANDEAPLMSRHGSDMTEDVMSTRSLSYNANGHVLKVRTDSGSLSVPRRGVLPWSDDLDGGINGATGEGEEPVRYYIGIIDILTAWSSAKSAENLTKTMAHPMHPSSISCVPPRAYAARFENALKSWIV</sequence>
<dbReference type="SMART" id="SM00330">
    <property type="entry name" value="PIPKc"/>
    <property type="match status" value="1"/>
</dbReference>
<dbReference type="PANTHER" id="PTHR23086:SF8">
    <property type="entry name" value="PHOSPHATIDYLINOSITOL 5-PHOSPHATE 4-KINASE, ISOFORM A"/>
    <property type="match status" value="1"/>
</dbReference>
<dbReference type="GO" id="GO:0016308">
    <property type="term" value="F:1-phosphatidylinositol-4-phosphate 5-kinase activity"/>
    <property type="evidence" value="ECO:0007669"/>
    <property type="project" value="TreeGrafter"/>
</dbReference>
<dbReference type="GO" id="GO:0005886">
    <property type="term" value="C:plasma membrane"/>
    <property type="evidence" value="ECO:0007669"/>
    <property type="project" value="TreeGrafter"/>
</dbReference>
<dbReference type="EMBL" id="JBGBPQ010000033">
    <property type="protein sequence ID" value="KAL1495262.1"/>
    <property type="molecule type" value="Genomic_DNA"/>
</dbReference>
<evidence type="ECO:0008006" key="8">
    <source>
        <dbReference type="Google" id="ProtNLM"/>
    </source>
</evidence>
<dbReference type="PROSITE" id="PS00018">
    <property type="entry name" value="EF_HAND_1"/>
    <property type="match status" value="2"/>
</dbReference>
<feature type="domain" description="EF-hand" evidence="4">
    <location>
        <begin position="20"/>
        <end position="55"/>
    </location>
</feature>
<dbReference type="Proteomes" id="UP001515480">
    <property type="component" value="Unassembled WGS sequence"/>
</dbReference>
<keyword evidence="2" id="KW-0067">ATP-binding</keyword>
<dbReference type="InterPro" id="IPR018247">
    <property type="entry name" value="EF_Hand_1_Ca_BS"/>
</dbReference>
<organism evidence="6 7">
    <name type="scientific">Prymnesium parvum</name>
    <name type="common">Toxic golden alga</name>
    <dbReference type="NCBI Taxonomy" id="97485"/>
    <lineage>
        <taxon>Eukaryota</taxon>
        <taxon>Haptista</taxon>
        <taxon>Haptophyta</taxon>
        <taxon>Prymnesiophyceae</taxon>
        <taxon>Prymnesiales</taxon>
        <taxon>Prymnesiaceae</taxon>
        <taxon>Prymnesium</taxon>
    </lineage>
</organism>
<feature type="domain" description="EF-hand" evidence="4">
    <location>
        <begin position="91"/>
        <end position="126"/>
    </location>
</feature>
<keyword evidence="2" id="KW-0808">Transferase</keyword>
<dbReference type="GO" id="GO:0005524">
    <property type="term" value="F:ATP binding"/>
    <property type="evidence" value="ECO:0007669"/>
    <property type="project" value="UniProtKB-UniRule"/>
</dbReference>
<dbReference type="InterPro" id="IPR002048">
    <property type="entry name" value="EF_hand_dom"/>
</dbReference>
<name>A0AB34I968_PRYPA</name>
<reference evidence="6 7" key="1">
    <citation type="journal article" date="2024" name="Science">
        <title>Giant polyketide synthase enzymes in the biosynthesis of giant marine polyether toxins.</title>
        <authorList>
            <person name="Fallon T.R."/>
            <person name="Shende V.V."/>
            <person name="Wierzbicki I.H."/>
            <person name="Pendleton A.L."/>
            <person name="Watervoot N.F."/>
            <person name="Auber R.P."/>
            <person name="Gonzalez D.J."/>
            <person name="Wisecaver J.H."/>
            <person name="Moore B.S."/>
        </authorList>
    </citation>
    <scope>NUCLEOTIDE SEQUENCE [LARGE SCALE GENOMIC DNA]</scope>
    <source>
        <strain evidence="6 7">12B1</strain>
    </source>
</reference>
<dbReference type="Gene3D" id="3.30.800.10">
    <property type="entry name" value="Phosphatidylinositol Phosphate Kinase II Beta"/>
    <property type="match status" value="1"/>
</dbReference>
<dbReference type="Pfam" id="PF13202">
    <property type="entry name" value="EF-hand_5"/>
    <property type="match status" value="1"/>
</dbReference>
<dbReference type="InterPro" id="IPR027484">
    <property type="entry name" value="PInositol-4-P-5-kinase_N"/>
</dbReference>
<dbReference type="InterPro" id="IPR027483">
    <property type="entry name" value="PInositol-4-P-4/5-kinase_C_sf"/>
</dbReference>
<feature type="region of interest" description="Disordered" evidence="3">
    <location>
        <begin position="493"/>
        <end position="569"/>
    </location>
</feature>
<dbReference type="SUPFAM" id="SSF47473">
    <property type="entry name" value="EF-hand"/>
    <property type="match status" value="1"/>
</dbReference>
<dbReference type="SUPFAM" id="SSF56104">
    <property type="entry name" value="SAICAR synthase-like"/>
    <property type="match status" value="1"/>
</dbReference>
<dbReference type="GO" id="GO:0046854">
    <property type="term" value="P:phosphatidylinositol phosphate biosynthetic process"/>
    <property type="evidence" value="ECO:0007669"/>
    <property type="project" value="TreeGrafter"/>
</dbReference>
<protein>
    <recommendedName>
        <fullName evidence="8">1-phosphatidylinositol-4-phosphate 5-kinase</fullName>
    </recommendedName>
</protein>
<feature type="compositionally biased region" description="Low complexity" evidence="3">
    <location>
        <begin position="496"/>
        <end position="507"/>
    </location>
</feature>
<feature type="compositionally biased region" description="Low complexity" evidence="3">
    <location>
        <begin position="519"/>
        <end position="563"/>
    </location>
</feature>
<proteinExistence type="predicted"/>
<dbReference type="InterPro" id="IPR002498">
    <property type="entry name" value="PInositol-4-P-4/5-kinase_core"/>
</dbReference>
<evidence type="ECO:0000256" key="1">
    <source>
        <dbReference type="ARBA" id="ARBA00022837"/>
    </source>
</evidence>
<dbReference type="Gene3D" id="3.30.810.10">
    <property type="entry name" value="2-Layer Sandwich"/>
    <property type="match status" value="1"/>
</dbReference>